<protein>
    <recommendedName>
        <fullName evidence="3">ferric-chelate reductase (NADPH)</fullName>
        <ecNumber evidence="3">1.16.1.9</ecNumber>
    </recommendedName>
</protein>
<reference evidence="17 18" key="1">
    <citation type="submission" date="2024-05" db="EMBL/GenBank/DDBJ databases">
        <title>A draft genome resource for the thread blight pathogen Marasmius tenuissimus strain MS-2.</title>
        <authorList>
            <person name="Yulfo-Soto G.E."/>
            <person name="Baruah I.K."/>
            <person name="Amoako-Attah I."/>
            <person name="Bukari Y."/>
            <person name="Meinhardt L.W."/>
            <person name="Bailey B.A."/>
            <person name="Cohen S.P."/>
        </authorList>
    </citation>
    <scope>NUCLEOTIDE SEQUENCE [LARGE SCALE GENOMIC DNA]</scope>
    <source>
        <strain evidence="17 18">MS-2</strain>
    </source>
</reference>
<comment type="catalytic activity">
    <reaction evidence="13">
        <text>2 a Fe(II)-siderophore + NADP(+) + H(+) = 2 a Fe(III)-siderophore + NADPH</text>
        <dbReference type="Rhea" id="RHEA:28795"/>
        <dbReference type="Rhea" id="RHEA-COMP:11342"/>
        <dbReference type="Rhea" id="RHEA-COMP:11344"/>
        <dbReference type="ChEBI" id="CHEBI:15378"/>
        <dbReference type="ChEBI" id="CHEBI:29033"/>
        <dbReference type="ChEBI" id="CHEBI:29034"/>
        <dbReference type="ChEBI" id="CHEBI:57783"/>
        <dbReference type="ChEBI" id="CHEBI:58349"/>
        <dbReference type="EC" id="1.16.1.9"/>
    </reaction>
</comment>
<dbReference type="InterPro" id="IPR013130">
    <property type="entry name" value="Fe3_Rdtase_TM_dom"/>
</dbReference>
<feature type="compositionally biased region" description="Low complexity" evidence="14">
    <location>
        <begin position="905"/>
        <end position="921"/>
    </location>
</feature>
<comment type="subcellular location">
    <subcellularLocation>
        <location evidence="1">Cell membrane</location>
        <topology evidence="1">Multi-pass membrane protein</topology>
    </subcellularLocation>
</comment>
<feature type="compositionally biased region" description="Polar residues" evidence="14">
    <location>
        <begin position="749"/>
        <end position="768"/>
    </location>
</feature>
<feature type="transmembrane region" description="Helical" evidence="15">
    <location>
        <begin position="209"/>
        <end position="227"/>
    </location>
</feature>
<name>A0ABR3ABP5_9AGAR</name>
<evidence type="ECO:0000256" key="3">
    <source>
        <dbReference type="ARBA" id="ARBA00012668"/>
    </source>
</evidence>
<evidence type="ECO:0000256" key="12">
    <source>
        <dbReference type="ARBA" id="ARBA00023180"/>
    </source>
</evidence>
<dbReference type="EC" id="1.16.1.9" evidence="3"/>
<dbReference type="CDD" id="cd06186">
    <property type="entry name" value="NOX_Duox_like_FAD_NADP"/>
    <property type="match status" value="1"/>
</dbReference>
<keyword evidence="11 15" id="KW-0472">Membrane</keyword>
<feature type="transmembrane region" description="Helical" evidence="15">
    <location>
        <begin position="247"/>
        <end position="266"/>
    </location>
</feature>
<keyword evidence="5" id="KW-1003">Cell membrane</keyword>
<keyword evidence="8 15" id="KW-1133">Transmembrane helix</keyword>
<feature type="transmembrane region" description="Helical" evidence="15">
    <location>
        <begin position="165"/>
        <end position="189"/>
    </location>
</feature>
<comment type="caution">
    <text evidence="17">The sequence shown here is derived from an EMBL/GenBank/DDBJ whole genome shotgun (WGS) entry which is preliminary data.</text>
</comment>
<dbReference type="InterPro" id="IPR017938">
    <property type="entry name" value="Riboflavin_synthase-like_b-brl"/>
</dbReference>
<organism evidence="17 18">
    <name type="scientific">Marasmius tenuissimus</name>
    <dbReference type="NCBI Taxonomy" id="585030"/>
    <lineage>
        <taxon>Eukaryota</taxon>
        <taxon>Fungi</taxon>
        <taxon>Dikarya</taxon>
        <taxon>Basidiomycota</taxon>
        <taxon>Agaricomycotina</taxon>
        <taxon>Agaricomycetes</taxon>
        <taxon>Agaricomycetidae</taxon>
        <taxon>Agaricales</taxon>
        <taxon>Marasmiineae</taxon>
        <taxon>Marasmiaceae</taxon>
        <taxon>Marasmius</taxon>
    </lineage>
</organism>
<evidence type="ECO:0000256" key="4">
    <source>
        <dbReference type="ARBA" id="ARBA00022448"/>
    </source>
</evidence>
<evidence type="ECO:0000256" key="13">
    <source>
        <dbReference type="ARBA" id="ARBA00048483"/>
    </source>
</evidence>
<dbReference type="EMBL" id="JBBXMP010000003">
    <property type="protein sequence ID" value="KAL0071387.1"/>
    <property type="molecule type" value="Genomic_DNA"/>
</dbReference>
<feature type="region of interest" description="Disordered" evidence="14">
    <location>
        <begin position="729"/>
        <end position="947"/>
    </location>
</feature>
<evidence type="ECO:0000256" key="14">
    <source>
        <dbReference type="SAM" id="MobiDB-lite"/>
    </source>
</evidence>
<evidence type="ECO:0000256" key="5">
    <source>
        <dbReference type="ARBA" id="ARBA00022475"/>
    </source>
</evidence>
<feature type="transmembrane region" description="Helical" evidence="15">
    <location>
        <begin position="96"/>
        <end position="115"/>
    </location>
</feature>
<evidence type="ECO:0000256" key="9">
    <source>
        <dbReference type="ARBA" id="ARBA00023002"/>
    </source>
</evidence>
<evidence type="ECO:0000256" key="8">
    <source>
        <dbReference type="ARBA" id="ARBA00022989"/>
    </source>
</evidence>
<keyword evidence="6 15" id="KW-0812">Transmembrane</keyword>
<dbReference type="InterPro" id="IPR039261">
    <property type="entry name" value="FNR_nucleotide-bd"/>
</dbReference>
<dbReference type="SFLD" id="SFLDS00052">
    <property type="entry name" value="Ferric_Reductase_Domain"/>
    <property type="match status" value="1"/>
</dbReference>
<dbReference type="Gene3D" id="3.40.50.80">
    <property type="entry name" value="Nucleotide-binding domain of ferredoxin-NADP reductase (FNR) module"/>
    <property type="match status" value="2"/>
</dbReference>
<evidence type="ECO:0000256" key="11">
    <source>
        <dbReference type="ARBA" id="ARBA00023136"/>
    </source>
</evidence>
<keyword evidence="4" id="KW-0813">Transport</keyword>
<evidence type="ECO:0000256" key="7">
    <source>
        <dbReference type="ARBA" id="ARBA00022982"/>
    </source>
</evidence>
<feature type="compositionally biased region" description="Polar residues" evidence="14">
    <location>
        <begin position="929"/>
        <end position="947"/>
    </location>
</feature>
<dbReference type="InterPro" id="IPR013121">
    <property type="entry name" value="Fe_red_NAD-bd_6"/>
</dbReference>
<evidence type="ECO:0000313" key="18">
    <source>
        <dbReference type="Proteomes" id="UP001437256"/>
    </source>
</evidence>
<dbReference type="SUPFAM" id="SSF63380">
    <property type="entry name" value="Riboflavin synthase domain-like"/>
    <property type="match status" value="1"/>
</dbReference>
<keyword evidence="12" id="KW-0325">Glycoprotein</keyword>
<sequence>MSTTSTAITANPTVPNYPDDLQWVTAYLVAHMMSENSRRYVYALWFSIASVFVVYMVLHWTGSRGGAFGCHWRKWAIRRRTWRFTRSSFIRWPSNGQLLCLAALPITTILLSFAGPDYISPKVNVFDITPQEISARAYDTTPFLQYQPQYQIHKAWWTAGGRTGLIAFGLMPLVVLFALKAPPFAVLALPMTNLHFDKLSWLHRWSARLLWLITLFHVVFWSVQLSIDHRNGRPGITYAWDYEKFLFGWTAFGSMTFLVFSSSRFLRNSHYETFYYLHITLIPLTIVFSALHHPRVAHWCWTALAIWVGERAWRATWWLQMNGFFGKEKSAPVVMPPTPTTPAALAAGKPGNYPPQSPYIDSQFYTLSDGNLLGPATALAYTPPAGYAHAELLSGATVRLTYISPGFLSWSPGQHFLINIPSVSRFLTHPFTCASICDHQAAPSGRAIVFLVRCKNGWTRDLWDHVVKLQNRGENHVPGEKLPNGTVMPQRGVLLKMFVEGPFGSSSGARWGSYSTVVIFAAGSGVSFALSILQFVTLCLAGRDGRNLGGHAGSWGSKGYKTQRVRFIWLIKEYAHIQWCASILRRCMTMIPSPGLEIEVFVTNSKPEIARMSRMSTAKPQSIEASAAAAGIDEDEDDDVDLSYYTEKTGDEGLGAMSIEDYLRDLTDWDNERDDTLAGESRFSTMIRKEGNMLRRISRAPASANQRQVSFLVSDPTWTPFGPNGSPLKHTSFLSADPTSIAPPGRPSYNRQTLASVNESTISVSSPLKSGFNPSELDPPHRPSLDSFRRDSSELESPNIPEEAPPRPSWDSSWHSQLRKPAPPSGLSNEPPARSSWDNTWQHLWKPPGSSALSKNATGSPLKRERSTENLVRGQQVEEEPSADGHRRSIDSDESDLGRPVSLYSLSDPVPRPLSPRLSRPVSPPPSADPNTPSSSMPMMQNHSHAQLPPQLSSLQIPTENEKHVAFLSPTMTPREGGAPKLTIDELEMRDISMVSMNARPGKPSIQRLLHEEVENAKGSVVVACCGPASFNAMVRKAVATEINPRKAKEGKGYIELVSEDFEF</sequence>
<comment type="similarity">
    <text evidence="2">Belongs to the ferric reductase (FRE) family.</text>
</comment>
<keyword evidence="9" id="KW-0560">Oxidoreductase</keyword>
<feature type="compositionally biased region" description="Basic and acidic residues" evidence="14">
    <location>
        <begin position="778"/>
        <end position="793"/>
    </location>
</feature>
<evidence type="ECO:0000256" key="1">
    <source>
        <dbReference type="ARBA" id="ARBA00004651"/>
    </source>
</evidence>
<dbReference type="PROSITE" id="PS51384">
    <property type="entry name" value="FAD_FR"/>
    <property type="match status" value="1"/>
</dbReference>
<evidence type="ECO:0000256" key="6">
    <source>
        <dbReference type="ARBA" id="ARBA00022692"/>
    </source>
</evidence>
<proteinExistence type="inferred from homology"/>
<dbReference type="PANTHER" id="PTHR32361:SF9">
    <property type="entry name" value="FERRIC REDUCTASE TRANSMEMBRANE COMPONENT 3-RELATED"/>
    <property type="match status" value="1"/>
</dbReference>
<feature type="transmembrane region" description="Helical" evidence="15">
    <location>
        <begin position="40"/>
        <end position="58"/>
    </location>
</feature>
<accession>A0ABR3ABP5</accession>
<dbReference type="Proteomes" id="UP001437256">
    <property type="component" value="Unassembled WGS sequence"/>
</dbReference>
<evidence type="ECO:0000256" key="10">
    <source>
        <dbReference type="ARBA" id="ARBA00023065"/>
    </source>
</evidence>
<keyword evidence="7" id="KW-0249">Electron transport</keyword>
<dbReference type="InterPro" id="IPR017927">
    <property type="entry name" value="FAD-bd_FR_type"/>
</dbReference>
<evidence type="ECO:0000256" key="2">
    <source>
        <dbReference type="ARBA" id="ARBA00006278"/>
    </source>
</evidence>
<keyword evidence="10" id="KW-0406">Ion transport</keyword>
<feature type="transmembrane region" description="Helical" evidence="15">
    <location>
        <begin position="514"/>
        <end position="536"/>
    </location>
</feature>
<dbReference type="Pfam" id="PF08030">
    <property type="entry name" value="NAD_binding_6"/>
    <property type="match status" value="2"/>
</dbReference>
<dbReference type="InterPro" id="IPR013112">
    <property type="entry name" value="FAD-bd_8"/>
</dbReference>
<feature type="domain" description="FAD-binding FR-type" evidence="16">
    <location>
        <begin position="380"/>
        <end position="509"/>
    </location>
</feature>
<keyword evidence="18" id="KW-1185">Reference proteome</keyword>
<dbReference type="SFLD" id="SFLDG01168">
    <property type="entry name" value="Ferric_reductase_subgroup_(FRE"/>
    <property type="match status" value="1"/>
</dbReference>
<evidence type="ECO:0000313" key="17">
    <source>
        <dbReference type="EMBL" id="KAL0071387.1"/>
    </source>
</evidence>
<dbReference type="PANTHER" id="PTHR32361">
    <property type="entry name" value="FERRIC/CUPRIC REDUCTASE TRANSMEMBRANE COMPONENT"/>
    <property type="match status" value="1"/>
</dbReference>
<dbReference type="Pfam" id="PF01794">
    <property type="entry name" value="Ferric_reduct"/>
    <property type="match status" value="1"/>
</dbReference>
<evidence type="ECO:0000256" key="15">
    <source>
        <dbReference type="SAM" id="Phobius"/>
    </source>
</evidence>
<evidence type="ECO:0000259" key="16">
    <source>
        <dbReference type="PROSITE" id="PS51384"/>
    </source>
</evidence>
<dbReference type="InterPro" id="IPR051410">
    <property type="entry name" value="Ferric/Cupric_Reductase"/>
</dbReference>
<feature type="transmembrane region" description="Helical" evidence="15">
    <location>
        <begin position="273"/>
        <end position="290"/>
    </location>
</feature>
<gene>
    <name evidence="17" type="ORF">AAF712_001244</name>
</gene>
<dbReference type="Pfam" id="PF08022">
    <property type="entry name" value="FAD_binding_8"/>
    <property type="match status" value="1"/>
</dbReference>